<dbReference type="EMBL" id="CCEH01000019">
    <property type="protein sequence ID" value="CDR28892.1"/>
    <property type="molecule type" value="Genomic_DNA"/>
</dbReference>
<keyword evidence="1" id="KW-1133">Transmembrane helix</keyword>
<name>A0A077UMY3_9STAP</name>
<feature type="transmembrane region" description="Helical" evidence="1">
    <location>
        <begin position="140"/>
        <end position="159"/>
    </location>
</feature>
<keyword evidence="1" id="KW-0472">Membrane</keyword>
<feature type="transmembrane region" description="Helical" evidence="1">
    <location>
        <begin position="54"/>
        <end position="74"/>
    </location>
</feature>
<dbReference type="RefSeq" id="WP_047531521.1">
    <property type="nucleotide sequence ID" value="NZ_CCEH01000019.1"/>
</dbReference>
<dbReference type="GO" id="GO:0005886">
    <property type="term" value="C:plasma membrane"/>
    <property type="evidence" value="ECO:0007669"/>
    <property type="project" value="UniProtKB-SubCell"/>
</dbReference>
<dbReference type="Proteomes" id="UP000044616">
    <property type="component" value="Unassembled WGS sequence"/>
</dbReference>
<gene>
    <name evidence="2" type="ORF">ERS140147_02072</name>
</gene>
<dbReference type="GO" id="GO:0140359">
    <property type="term" value="F:ABC-type transporter activity"/>
    <property type="evidence" value="ECO:0007669"/>
    <property type="project" value="InterPro"/>
</dbReference>
<dbReference type="AlphaFoldDB" id="A0A077UMY3"/>
<sequence>MRILNLVKYDIYSILKSPLTYISILVVSGLIALLSVLMANDVNNPKHIISYESVFAATRWLLLIIGLMFVIKTITRDFSQGTIQLYMSKVKTRVGYIISKTISIILISILFAITHYAILITVQAFSNGKNLPFSKYLDNLWFFIIFLLFYGLLLFLCTLASQKTALIFSLGVFLVLIVPFIKPFISLIPRFGEKILDAFKYVPFDYLTNEMVNSTFDFTNWQWVISLGSIVIFFILTIIYAAKKDI</sequence>
<organism evidence="2 3">
    <name type="scientific">Staphylococcus schweitzeri</name>
    <dbReference type="NCBI Taxonomy" id="1654388"/>
    <lineage>
        <taxon>Bacteria</taxon>
        <taxon>Bacillati</taxon>
        <taxon>Bacillota</taxon>
        <taxon>Bacilli</taxon>
        <taxon>Bacillales</taxon>
        <taxon>Staphylococcaceae</taxon>
        <taxon>Staphylococcus</taxon>
    </lineage>
</organism>
<dbReference type="Pfam" id="PF12679">
    <property type="entry name" value="ABC2_membrane_2"/>
    <property type="match status" value="1"/>
</dbReference>
<evidence type="ECO:0000313" key="3">
    <source>
        <dbReference type="Proteomes" id="UP000044616"/>
    </source>
</evidence>
<feature type="transmembrane region" description="Helical" evidence="1">
    <location>
        <begin position="94"/>
        <end position="120"/>
    </location>
</feature>
<reference evidence="2 3" key="1">
    <citation type="submission" date="2014-05" db="EMBL/GenBank/DDBJ databases">
        <authorList>
            <person name="Aslett A.Martin."/>
            <person name="De Silva Nishadi"/>
        </authorList>
    </citation>
    <scope>NUCLEOTIDE SEQUENCE [LARGE SCALE GENOMIC DNA]</scope>
</reference>
<feature type="transmembrane region" description="Helical" evidence="1">
    <location>
        <begin position="221"/>
        <end position="242"/>
    </location>
</feature>
<accession>A0A077UMY3</accession>
<evidence type="ECO:0000313" key="2">
    <source>
        <dbReference type="EMBL" id="CDR28892.1"/>
    </source>
</evidence>
<protein>
    <submittedName>
        <fullName evidence="2">ABC-2 transporter family protein</fullName>
    </submittedName>
</protein>
<feature type="transmembrane region" description="Helical" evidence="1">
    <location>
        <begin position="21"/>
        <end position="39"/>
    </location>
</feature>
<keyword evidence="1" id="KW-0812">Transmembrane</keyword>
<proteinExistence type="predicted"/>
<evidence type="ECO:0000256" key="1">
    <source>
        <dbReference type="SAM" id="Phobius"/>
    </source>
</evidence>
<feature type="transmembrane region" description="Helical" evidence="1">
    <location>
        <begin position="166"/>
        <end position="185"/>
    </location>
</feature>
<dbReference type="NCBIfam" id="NF047564">
    <property type="entry name" value="PSM_export_PmtD"/>
    <property type="match status" value="1"/>
</dbReference>